<dbReference type="EMBL" id="BONI01000098">
    <property type="protein sequence ID" value="GIG10706.1"/>
    <property type="molecule type" value="Genomic_DNA"/>
</dbReference>
<sequence length="42" mass="4501">MGTPRGYGDIVESAEKTPVGYAHDPTARVKEATEAIARLVRS</sequence>
<dbReference type="Proteomes" id="UP000630887">
    <property type="component" value="Unassembled WGS sequence"/>
</dbReference>
<name>A0A8J3PD55_9ACTN</name>
<dbReference type="AlphaFoldDB" id="A0A8J3PD55"/>
<gene>
    <name evidence="1" type="ORF">Cco03nite_74060</name>
</gene>
<comment type="caution">
    <text evidence="1">The sequence shown here is derived from an EMBL/GenBank/DDBJ whole genome shotgun (WGS) entry which is preliminary data.</text>
</comment>
<proteinExistence type="predicted"/>
<evidence type="ECO:0000313" key="1">
    <source>
        <dbReference type="EMBL" id="GIG10706.1"/>
    </source>
</evidence>
<reference evidence="1 2" key="1">
    <citation type="submission" date="2021-01" db="EMBL/GenBank/DDBJ databases">
        <title>Whole genome shotgun sequence of Catellatospora coxensis NBRC 107359.</title>
        <authorList>
            <person name="Komaki H."/>
            <person name="Tamura T."/>
        </authorList>
    </citation>
    <scope>NUCLEOTIDE SEQUENCE [LARGE SCALE GENOMIC DNA]</scope>
    <source>
        <strain evidence="1 2">NBRC 107359</strain>
    </source>
</reference>
<protein>
    <submittedName>
        <fullName evidence="1">Uncharacterized protein</fullName>
    </submittedName>
</protein>
<evidence type="ECO:0000313" key="2">
    <source>
        <dbReference type="Proteomes" id="UP000630887"/>
    </source>
</evidence>
<keyword evidence="2" id="KW-1185">Reference proteome</keyword>
<organism evidence="1 2">
    <name type="scientific">Catellatospora coxensis</name>
    <dbReference type="NCBI Taxonomy" id="310354"/>
    <lineage>
        <taxon>Bacteria</taxon>
        <taxon>Bacillati</taxon>
        <taxon>Actinomycetota</taxon>
        <taxon>Actinomycetes</taxon>
        <taxon>Micromonosporales</taxon>
        <taxon>Micromonosporaceae</taxon>
        <taxon>Catellatospora</taxon>
    </lineage>
</organism>
<accession>A0A8J3PD55</accession>